<sequence>MKFFEPHIYLMITPYISSRVDQVIRKVYIDGFDSMLFIFASTVTFVSLWSLVQRDKDKE</sequence>
<evidence type="ECO:0000313" key="3">
    <source>
        <dbReference type="Proteomes" id="UP000635565"/>
    </source>
</evidence>
<name>A0ABQ3VA55_9CHLR</name>
<keyword evidence="1" id="KW-1133">Transmembrane helix</keyword>
<protein>
    <submittedName>
        <fullName evidence="2">Uncharacterized protein</fullName>
    </submittedName>
</protein>
<accession>A0ABQ3VA55</accession>
<gene>
    <name evidence="2" type="ORF">KSZ_01170</name>
</gene>
<reference evidence="2 3" key="1">
    <citation type="journal article" date="2021" name="Int. J. Syst. Evol. Microbiol.">
        <title>Reticulibacter mediterranei gen. nov., sp. nov., within the new family Reticulibacteraceae fam. nov., and Ktedonospora formicarum gen. nov., sp. nov., Ktedonobacter robiniae sp. nov., Dictyobacter formicarum sp. nov. and Dictyobacter arantiisoli sp. nov., belonging to the class Ktedonobacteria.</title>
        <authorList>
            <person name="Yabe S."/>
            <person name="Zheng Y."/>
            <person name="Wang C.M."/>
            <person name="Sakai Y."/>
            <person name="Abe K."/>
            <person name="Yokota A."/>
            <person name="Donadio S."/>
            <person name="Cavaletti L."/>
            <person name="Monciardini P."/>
        </authorList>
    </citation>
    <scope>NUCLEOTIDE SEQUENCE [LARGE SCALE GENOMIC DNA]</scope>
    <source>
        <strain evidence="2 3">SOSP1-9</strain>
    </source>
</reference>
<feature type="transmembrane region" description="Helical" evidence="1">
    <location>
        <begin position="35"/>
        <end position="52"/>
    </location>
</feature>
<dbReference type="Proteomes" id="UP000635565">
    <property type="component" value="Unassembled WGS sequence"/>
</dbReference>
<evidence type="ECO:0000313" key="2">
    <source>
        <dbReference type="EMBL" id="GHO82111.1"/>
    </source>
</evidence>
<keyword evidence="1" id="KW-0812">Transmembrane</keyword>
<evidence type="ECO:0000256" key="1">
    <source>
        <dbReference type="SAM" id="Phobius"/>
    </source>
</evidence>
<proteinExistence type="predicted"/>
<organism evidence="2 3">
    <name type="scientific">Dictyobacter formicarum</name>
    <dbReference type="NCBI Taxonomy" id="2778368"/>
    <lineage>
        <taxon>Bacteria</taxon>
        <taxon>Bacillati</taxon>
        <taxon>Chloroflexota</taxon>
        <taxon>Ktedonobacteria</taxon>
        <taxon>Ktedonobacterales</taxon>
        <taxon>Dictyobacteraceae</taxon>
        <taxon>Dictyobacter</taxon>
    </lineage>
</organism>
<dbReference type="EMBL" id="BNJJ01000001">
    <property type="protein sequence ID" value="GHO82111.1"/>
    <property type="molecule type" value="Genomic_DNA"/>
</dbReference>
<comment type="caution">
    <text evidence="2">The sequence shown here is derived from an EMBL/GenBank/DDBJ whole genome shotgun (WGS) entry which is preliminary data.</text>
</comment>
<keyword evidence="1" id="KW-0472">Membrane</keyword>
<keyword evidence="3" id="KW-1185">Reference proteome</keyword>